<accession>A0A3E1NGM0</accession>
<protein>
    <recommendedName>
        <fullName evidence="3">Phage late control D family protein</fullName>
    </recommendedName>
</protein>
<keyword evidence="2" id="KW-1185">Reference proteome</keyword>
<reference evidence="1 2" key="1">
    <citation type="submission" date="2018-08" db="EMBL/GenBank/DDBJ databases">
        <title>Chitinophagaceae sp. K23C18032701, a novel bacterium isolated from forest soil.</title>
        <authorList>
            <person name="Wang C."/>
        </authorList>
    </citation>
    <scope>NUCLEOTIDE SEQUENCE [LARGE SCALE GENOMIC DNA]</scope>
    <source>
        <strain evidence="1 2">K23C18032701</strain>
    </source>
</reference>
<evidence type="ECO:0000313" key="1">
    <source>
        <dbReference type="EMBL" id="RFM26938.1"/>
    </source>
</evidence>
<sequence>MLKGKIQLSLMIGPLVPLPVPKEIMDALNDIEVTSASGEEASGFQMSFTFSSKSALNTLLLLIGQTGPFIRVIIAVTVGGTEHVLMDGLIDHQQVTPNVQTGQSVLHVSGSDLSSAMDLIEFTGLPYPCMPAEARVALAVAKYAMFGMIPVVIPSLFMDIPIPTDRIPVHQGTDLAYIRQLAGDAGYIFYVEPGPVMGTNMAYWGPEIKVGVPQKALNVNMDSFTNVEDLNFTYNAATKTIPVVFIQNQQTRAPIPIPIPDITPLNPPLGAIPGLSVQLKMMKDTVNLSPMAAIGRGLAEASRSADVVTGNGSLDVVRYGTVLKSRALVGVRGAGIAYDGLYFVKKVTHKIKRGQYKQEFTLSRNGLVSTVPAVPA</sequence>
<dbReference type="AlphaFoldDB" id="A0A3E1NGM0"/>
<dbReference type="RefSeq" id="WP_116848722.1">
    <property type="nucleotide sequence ID" value="NZ_QTJU01000007.1"/>
</dbReference>
<dbReference type="Proteomes" id="UP000261284">
    <property type="component" value="Unassembled WGS sequence"/>
</dbReference>
<organism evidence="1 2">
    <name type="scientific">Deminuibacter soli</name>
    <dbReference type="NCBI Taxonomy" id="2291815"/>
    <lineage>
        <taxon>Bacteria</taxon>
        <taxon>Pseudomonadati</taxon>
        <taxon>Bacteroidota</taxon>
        <taxon>Chitinophagia</taxon>
        <taxon>Chitinophagales</taxon>
        <taxon>Chitinophagaceae</taxon>
        <taxon>Deminuibacter</taxon>
    </lineage>
</organism>
<evidence type="ECO:0000313" key="2">
    <source>
        <dbReference type="Proteomes" id="UP000261284"/>
    </source>
</evidence>
<name>A0A3E1NGM0_9BACT</name>
<dbReference type="OrthoDB" id="262740at2"/>
<gene>
    <name evidence="1" type="ORF">DXN05_18310</name>
</gene>
<proteinExistence type="predicted"/>
<comment type="caution">
    <text evidence="1">The sequence shown here is derived from an EMBL/GenBank/DDBJ whole genome shotgun (WGS) entry which is preliminary data.</text>
</comment>
<evidence type="ECO:0008006" key="3">
    <source>
        <dbReference type="Google" id="ProtNLM"/>
    </source>
</evidence>
<dbReference type="EMBL" id="QTJU01000007">
    <property type="protein sequence ID" value="RFM26938.1"/>
    <property type="molecule type" value="Genomic_DNA"/>
</dbReference>